<keyword evidence="5" id="KW-0539">Nucleus</keyword>
<keyword evidence="4" id="KW-0804">Transcription</keyword>
<keyword evidence="2" id="KW-0805">Transcription regulation</keyword>
<dbReference type="SMART" id="SM00774">
    <property type="entry name" value="WRKY"/>
    <property type="match status" value="1"/>
</dbReference>
<evidence type="ECO:0000259" key="6">
    <source>
        <dbReference type="SMART" id="SM00774"/>
    </source>
</evidence>
<dbReference type="EnsemblPlants" id="KQK10349">
    <property type="protein sequence ID" value="KQK10349"/>
    <property type="gene ID" value="BRADI_2g53497v3"/>
</dbReference>
<organism evidence="7">
    <name type="scientific">Brachypodium distachyon</name>
    <name type="common">Purple false brome</name>
    <name type="synonym">Trachynia distachya</name>
    <dbReference type="NCBI Taxonomy" id="15368"/>
    <lineage>
        <taxon>Eukaryota</taxon>
        <taxon>Viridiplantae</taxon>
        <taxon>Streptophyta</taxon>
        <taxon>Embryophyta</taxon>
        <taxon>Tracheophyta</taxon>
        <taxon>Spermatophyta</taxon>
        <taxon>Magnoliopsida</taxon>
        <taxon>Liliopsida</taxon>
        <taxon>Poales</taxon>
        <taxon>Poaceae</taxon>
        <taxon>BOP clade</taxon>
        <taxon>Pooideae</taxon>
        <taxon>Stipodae</taxon>
        <taxon>Brachypodieae</taxon>
        <taxon>Brachypodium</taxon>
    </lineage>
</organism>
<protein>
    <recommendedName>
        <fullName evidence="6">WRKY domain-containing protein</fullName>
    </recommendedName>
</protein>
<dbReference type="Pfam" id="PF03106">
    <property type="entry name" value="WRKY"/>
    <property type="match status" value="1"/>
</dbReference>
<dbReference type="GeneID" id="104583343"/>
<accession>A0A0Q3GIY3</accession>
<keyword evidence="3" id="KW-0238">DNA-binding</keyword>
<evidence type="ECO:0000313" key="9">
    <source>
        <dbReference type="Proteomes" id="UP000008810"/>
    </source>
</evidence>
<sequence length="373" mass="40530">MALGQLEAVEQLRQELNGGQELSARLWELISHPLDSGGREAALEMIKQISRVFMVSLFMLKPGDSSRVGEARMVAPEVTTERSIRRRSLTKDKRIWYYYKCMFSHQRGCRAKKRVRQQDSSAGEGRPIFQVTYVNEHTCQGVPLRHENTITATNNPTRNAGYAGSFAPPNHGAGFGNDALVSCLAMVLGGASAPNSSSSSSSFLPPCVQASMSDPAAAYVPDGGHSYPSLQLEYFSMGLDDEMATETKETSFFSCGSPFPFTPIAEEASGSAPVPSLLPSPPVEAISSDPAAGGEYWASLDQMTEMNFSCGTLFPPVEEARSMGYSDGMSRGSWTQIHQEQPEYFPSELPPAASSSSFSSVAWPSFDVNERWG</sequence>
<evidence type="ECO:0000256" key="1">
    <source>
        <dbReference type="ARBA" id="ARBA00004123"/>
    </source>
</evidence>
<feature type="domain" description="WRKY" evidence="6">
    <location>
        <begin position="90"/>
        <end position="141"/>
    </location>
</feature>
<dbReference type="KEGG" id="bdi:104583343"/>
<evidence type="ECO:0000256" key="2">
    <source>
        <dbReference type="ARBA" id="ARBA00023015"/>
    </source>
</evidence>
<dbReference type="InterPro" id="IPR003657">
    <property type="entry name" value="WRKY_dom"/>
</dbReference>
<dbReference type="GO" id="GO:0003700">
    <property type="term" value="F:DNA-binding transcription factor activity"/>
    <property type="evidence" value="ECO:0007669"/>
    <property type="project" value="InterPro"/>
</dbReference>
<dbReference type="Gene3D" id="2.20.25.80">
    <property type="entry name" value="WRKY domain"/>
    <property type="match status" value="1"/>
</dbReference>
<comment type="subcellular location">
    <subcellularLocation>
        <location evidence="1">Nucleus</location>
    </subcellularLocation>
</comment>
<dbReference type="InterPro" id="IPR036576">
    <property type="entry name" value="WRKY_dom_sf"/>
</dbReference>
<evidence type="ECO:0000313" key="7">
    <source>
        <dbReference type="EMBL" id="KQK10349.1"/>
    </source>
</evidence>
<reference evidence="7" key="2">
    <citation type="submission" date="2017-06" db="EMBL/GenBank/DDBJ databases">
        <title>WGS assembly of Brachypodium distachyon.</title>
        <authorList>
            <consortium name="The International Brachypodium Initiative"/>
            <person name="Lucas S."/>
            <person name="Harmon-Smith M."/>
            <person name="Lail K."/>
            <person name="Tice H."/>
            <person name="Grimwood J."/>
            <person name="Bruce D."/>
            <person name="Barry K."/>
            <person name="Shu S."/>
            <person name="Lindquist E."/>
            <person name="Wang M."/>
            <person name="Pitluck S."/>
            <person name="Vogel J.P."/>
            <person name="Garvin D.F."/>
            <person name="Mockler T.C."/>
            <person name="Schmutz J."/>
            <person name="Rokhsar D."/>
            <person name="Bevan M.W."/>
        </authorList>
    </citation>
    <scope>NUCLEOTIDE SEQUENCE</scope>
    <source>
        <strain evidence="7">Bd21</strain>
    </source>
</reference>
<evidence type="ECO:0000256" key="3">
    <source>
        <dbReference type="ARBA" id="ARBA00023125"/>
    </source>
</evidence>
<dbReference type="GO" id="GO:0043565">
    <property type="term" value="F:sequence-specific DNA binding"/>
    <property type="evidence" value="ECO:0007669"/>
    <property type="project" value="InterPro"/>
</dbReference>
<dbReference type="EMBL" id="CM000881">
    <property type="protein sequence ID" value="KQK10349.1"/>
    <property type="molecule type" value="Genomic_DNA"/>
</dbReference>
<keyword evidence="9" id="KW-1185">Reference proteome</keyword>
<dbReference type="RefSeq" id="XP_010233535.1">
    <property type="nucleotide sequence ID" value="XM_010235233.1"/>
</dbReference>
<evidence type="ECO:0000256" key="4">
    <source>
        <dbReference type="ARBA" id="ARBA00023163"/>
    </source>
</evidence>
<evidence type="ECO:0000256" key="5">
    <source>
        <dbReference type="ARBA" id="ARBA00023242"/>
    </source>
</evidence>
<dbReference type="Proteomes" id="UP000008810">
    <property type="component" value="Chromosome 2"/>
</dbReference>
<dbReference type="GO" id="GO:0005634">
    <property type="term" value="C:nucleus"/>
    <property type="evidence" value="ECO:0007669"/>
    <property type="project" value="UniProtKB-SubCell"/>
</dbReference>
<reference evidence="8" key="3">
    <citation type="submission" date="2018-08" db="UniProtKB">
        <authorList>
            <consortium name="EnsemblPlants"/>
        </authorList>
    </citation>
    <scope>IDENTIFICATION</scope>
    <source>
        <strain evidence="8">cv. Bd21</strain>
    </source>
</reference>
<evidence type="ECO:0000313" key="8">
    <source>
        <dbReference type="EnsemblPlants" id="KQK10349"/>
    </source>
</evidence>
<dbReference type="AlphaFoldDB" id="A0A0Q3GIY3"/>
<dbReference type="Gramene" id="KQK10349">
    <property type="protein sequence ID" value="KQK10349"/>
    <property type="gene ID" value="BRADI_2g53497v3"/>
</dbReference>
<name>A0A0Q3GIY3_BRADI</name>
<dbReference type="SUPFAM" id="SSF118290">
    <property type="entry name" value="WRKY DNA-binding domain"/>
    <property type="match status" value="1"/>
</dbReference>
<gene>
    <name evidence="8" type="primary">LOC104583343</name>
    <name evidence="7" type="ORF">BRADI_2g53497v3</name>
</gene>
<proteinExistence type="predicted"/>
<reference evidence="7 8" key="1">
    <citation type="journal article" date="2010" name="Nature">
        <title>Genome sequencing and analysis of the model grass Brachypodium distachyon.</title>
        <authorList>
            <consortium name="International Brachypodium Initiative"/>
        </authorList>
    </citation>
    <scope>NUCLEOTIDE SEQUENCE [LARGE SCALE GENOMIC DNA]</scope>
    <source>
        <strain evidence="7 8">Bd21</strain>
    </source>
</reference>
<dbReference type="OrthoDB" id="648354at2759"/>